<dbReference type="PANTHER" id="PTHR33254">
    <property type="entry name" value="4-HYDROXY-4-METHYL-2-OXOGLUTARATE ALDOLASE 3-RELATED"/>
    <property type="match status" value="1"/>
</dbReference>
<evidence type="ECO:0000256" key="4">
    <source>
        <dbReference type="ARBA" id="ARBA00030169"/>
    </source>
</evidence>
<evidence type="ECO:0000256" key="5">
    <source>
        <dbReference type="PIRSR" id="PIRSR605493-1"/>
    </source>
</evidence>
<comment type="cofactor">
    <cofactor evidence="5">
        <name>Mg(2+)</name>
        <dbReference type="ChEBI" id="CHEBI:18420"/>
    </cofactor>
</comment>
<keyword evidence="7" id="KW-1185">Reference proteome</keyword>
<comment type="cofactor">
    <cofactor evidence="1">
        <name>a divalent metal cation</name>
        <dbReference type="ChEBI" id="CHEBI:60240"/>
    </cofactor>
</comment>
<protein>
    <recommendedName>
        <fullName evidence="2">Putative 4-hydroxy-4-methyl-2-oxoglutarate aldolase</fullName>
    </recommendedName>
    <alternativeName>
        <fullName evidence="3">Regulator of ribonuclease activity homolog</fullName>
    </alternativeName>
    <alternativeName>
        <fullName evidence="4">RraA-like protein</fullName>
    </alternativeName>
</protein>
<dbReference type="InterPro" id="IPR036704">
    <property type="entry name" value="RraA/RraA-like_sf"/>
</dbReference>
<dbReference type="Gene3D" id="3.50.30.40">
    <property type="entry name" value="Ribonuclease E inhibitor RraA/RraA-like"/>
    <property type="match status" value="1"/>
</dbReference>
<proteinExistence type="predicted"/>
<sequence>MIEEPVKLVVKRDRPRPTEAQIAAFQDTPTGFVVDAMFGRGSLDTRIAPLDRHRHRVAGPALCAENQPGDILATLAALNFVQPGDILMIGVAGWQGCSAAGDRVCGMAKNGGAMGLVTDGPLRDLEGIEAVGLPAWCTGLNPGSPFTTGPGTVGGAMALGGQHVTTGDMIVADADGVVVVPFDQIDSVIARLDAVRHSETSLDAEVQAGLKVPPAIVELVGSPDTRHE</sequence>
<feature type="binding site" evidence="5">
    <location>
        <position position="123"/>
    </location>
    <ligand>
        <name>substrate</name>
    </ligand>
</feature>
<dbReference type="Proteomes" id="UP000199372">
    <property type="component" value="Unassembled WGS sequence"/>
</dbReference>
<evidence type="ECO:0000256" key="3">
    <source>
        <dbReference type="ARBA" id="ARBA00029596"/>
    </source>
</evidence>
<name>A0A1H8BIU3_9RHOB</name>
<dbReference type="AlphaFoldDB" id="A0A1H8BIU3"/>
<dbReference type="PANTHER" id="PTHR33254:SF4">
    <property type="entry name" value="4-HYDROXY-4-METHYL-2-OXOGLUTARATE ALDOLASE 3-RELATED"/>
    <property type="match status" value="1"/>
</dbReference>
<evidence type="ECO:0000313" key="6">
    <source>
        <dbReference type="EMBL" id="SEM82399.1"/>
    </source>
</evidence>
<dbReference type="Pfam" id="PF03737">
    <property type="entry name" value="RraA-like"/>
    <property type="match status" value="1"/>
</dbReference>
<reference evidence="7" key="1">
    <citation type="submission" date="2016-10" db="EMBL/GenBank/DDBJ databases">
        <authorList>
            <person name="Varghese N."/>
            <person name="Submissions S."/>
        </authorList>
    </citation>
    <scope>NUCLEOTIDE SEQUENCE [LARGE SCALE GENOMIC DNA]</scope>
    <source>
        <strain evidence="7">DSM 26893</strain>
    </source>
</reference>
<dbReference type="SUPFAM" id="SSF89562">
    <property type="entry name" value="RraA-like"/>
    <property type="match status" value="1"/>
</dbReference>
<gene>
    <name evidence="6" type="ORF">SAMN04488011_101604</name>
</gene>
<dbReference type="OrthoDB" id="9812532at2"/>
<dbReference type="InterPro" id="IPR005493">
    <property type="entry name" value="RraA/RraA-like"/>
</dbReference>
<feature type="binding site" evidence="5">
    <location>
        <position position="124"/>
    </location>
    <ligand>
        <name>Mg(2+)</name>
        <dbReference type="ChEBI" id="CHEBI:18420"/>
    </ligand>
</feature>
<keyword evidence="5" id="KW-0460">Magnesium</keyword>
<dbReference type="CDD" id="cd16841">
    <property type="entry name" value="RraA_family"/>
    <property type="match status" value="1"/>
</dbReference>
<dbReference type="GO" id="GO:0046872">
    <property type="term" value="F:metal ion binding"/>
    <property type="evidence" value="ECO:0007669"/>
    <property type="project" value="UniProtKB-KW"/>
</dbReference>
<evidence type="ECO:0000256" key="1">
    <source>
        <dbReference type="ARBA" id="ARBA00001968"/>
    </source>
</evidence>
<dbReference type="RefSeq" id="WP_091844102.1">
    <property type="nucleotide sequence ID" value="NZ_FOCM01000001.1"/>
</dbReference>
<feature type="binding site" evidence="5">
    <location>
        <begin position="101"/>
        <end position="104"/>
    </location>
    <ligand>
        <name>substrate</name>
    </ligand>
</feature>
<evidence type="ECO:0000256" key="2">
    <source>
        <dbReference type="ARBA" id="ARBA00016549"/>
    </source>
</evidence>
<dbReference type="EMBL" id="FOCM01000001">
    <property type="protein sequence ID" value="SEM82399.1"/>
    <property type="molecule type" value="Genomic_DNA"/>
</dbReference>
<evidence type="ECO:0000313" key="7">
    <source>
        <dbReference type="Proteomes" id="UP000199372"/>
    </source>
</evidence>
<keyword evidence="5" id="KW-0479">Metal-binding</keyword>
<accession>A0A1H8BIU3</accession>
<organism evidence="6 7">
    <name type="scientific">Palleronia pelagia</name>
    <dbReference type="NCBI Taxonomy" id="387096"/>
    <lineage>
        <taxon>Bacteria</taxon>
        <taxon>Pseudomonadati</taxon>
        <taxon>Pseudomonadota</taxon>
        <taxon>Alphaproteobacteria</taxon>
        <taxon>Rhodobacterales</taxon>
        <taxon>Roseobacteraceae</taxon>
        <taxon>Palleronia</taxon>
    </lineage>
</organism>